<proteinExistence type="predicted"/>
<protein>
    <submittedName>
        <fullName evidence="1">Uncharacterized protein</fullName>
    </submittedName>
</protein>
<evidence type="ECO:0000313" key="1">
    <source>
        <dbReference type="EMBL" id="CAL1396213.1"/>
    </source>
</evidence>
<dbReference type="AlphaFoldDB" id="A0AAV2FD89"/>
<keyword evidence="2" id="KW-1185">Reference proteome</keyword>
<sequence>MTVEELEDGDDEASIKGCKRDLGGREVSDFVLYKVMLDTGQYALFAFGAGFVKSGANAFGTSSFGF</sequence>
<gene>
    <name evidence="1" type="ORF">LTRI10_LOCUS36594</name>
</gene>
<name>A0AAV2FD89_9ROSI</name>
<dbReference type="Proteomes" id="UP001497516">
    <property type="component" value="Chromosome 6"/>
</dbReference>
<accession>A0AAV2FD89</accession>
<organism evidence="1 2">
    <name type="scientific">Linum trigynum</name>
    <dbReference type="NCBI Taxonomy" id="586398"/>
    <lineage>
        <taxon>Eukaryota</taxon>
        <taxon>Viridiplantae</taxon>
        <taxon>Streptophyta</taxon>
        <taxon>Embryophyta</taxon>
        <taxon>Tracheophyta</taxon>
        <taxon>Spermatophyta</taxon>
        <taxon>Magnoliopsida</taxon>
        <taxon>eudicotyledons</taxon>
        <taxon>Gunneridae</taxon>
        <taxon>Pentapetalae</taxon>
        <taxon>rosids</taxon>
        <taxon>fabids</taxon>
        <taxon>Malpighiales</taxon>
        <taxon>Linaceae</taxon>
        <taxon>Linum</taxon>
    </lineage>
</organism>
<evidence type="ECO:0000313" key="2">
    <source>
        <dbReference type="Proteomes" id="UP001497516"/>
    </source>
</evidence>
<reference evidence="1 2" key="1">
    <citation type="submission" date="2024-04" db="EMBL/GenBank/DDBJ databases">
        <authorList>
            <person name="Fracassetti M."/>
        </authorList>
    </citation>
    <scope>NUCLEOTIDE SEQUENCE [LARGE SCALE GENOMIC DNA]</scope>
</reference>
<dbReference type="EMBL" id="OZ034819">
    <property type="protein sequence ID" value="CAL1396213.1"/>
    <property type="molecule type" value="Genomic_DNA"/>
</dbReference>